<name>A0A5C2SQP1_9APHY</name>
<reference evidence="1" key="1">
    <citation type="journal article" date="2018" name="Genome Biol. Evol.">
        <title>Genomics and development of Lentinus tigrinus, a white-rot wood-decaying mushroom with dimorphic fruiting bodies.</title>
        <authorList>
            <person name="Wu B."/>
            <person name="Xu Z."/>
            <person name="Knudson A."/>
            <person name="Carlson A."/>
            <person name="Chen N."/>
            <person name="Kovaka S."/>
            <person name="LaButti K."/>
            <person name="Lipzen A."/>
            <person name="Pennachio C."/>
            <person name="Riley R."/>
            <person name="Schakwitz W."/>
            <person name="Umezawa K."/>
            <person name="Ohm R.A."/>
            <person name="Grigoriev I.V."/>
            <person name="Nagy L.G."/>
            <person name="Gibbons J."/>
            <person name="Hibbett D."/>
        </authorList>
    </citation>
    <scope>NUCLEOTIDE SEQUENCE [LARGE SCALE GENOMIC DNA]</scope>
    <source>
        <strain evidence="1">ALCF2SS1-6</strain>
    </source>
</reference>
<dbReference type="EMBL" id="ML122251">
    <property type="protein sequence ID" value="RPD66173.1"/>
    <property type="molecule type" value="Genomic_DNA"/>
</dbReference>
<sequence length="116" mass="13188">MWRFDPPYPSFTLIMTQPQAQNFDISRLPAYRSSVLERFHPYARKATRRNQDRLMLTIDRRYAAQPIAEEATTAPTPPIVEEEDEGLAAGGQLARGKLAAALAVLLEILRFKFIVN</sequence>
<evidence type="ECO:0000313" key="2">
    <source>
        <dbReference type="Proteomes" id="UP000313359"/>
    </source>
</evidence>
<proteinExistence type="predicted"/>
<dbReference type="Proteomes" id="UP000313359">
    <property type="component" value="Unassembled WGS sequence"/>
</dbReference>
<accession>A0A5C2SQP1</accession>
<keyword evidence="2" id="KW-1185">Reference proteome</keyword>
<dbReference type="AlphaFoldDB" id="A0A5C2SQP1"/>
<dbReference type="OrthoDB" id="2637024at2759"/>
<protein>
    <submittedName>
        <fullName evidence="1">Uncharacterized protein</fullName>
    </submittedName>
</protein>
<evidence type="ECO:0000313" key="1">
    <source>
        <dbReference type="EMBL" id="RPD66173.1"/>
    </source>
</evidence>
<gene>
    <name evidence="1" type="ORF">L227DRAFT_597464</name>
</gene>
<organism evidence="1 2">
    <name type="scientific">Lentinus tigrinus ALCF2SS1-6</name>
    <dbReference type="NCBI Taxonomy" id="1328759"/>
    <lineage>
        <taxon>Eukaryota</taxon>
        <taxon>Fungi</taxon>
        <taxon>Dikarya</taxon>
        <taxon>Basidiomycota</taxon>
        <taxon>Agaricomycotina</taxon>
        <taxon>Agaricomycetes</taxon>
        <taxon>Polyporales</taxon>
        <taxon>Polyporaceae</taxon>
        <taxon>Lentinus</taxon>
    </lineage>
</organism>